<evidence type="ECO:0000256" key="7">
    <source>
        <dbReference type="ARBA" id="ARBA00048117"/>
    </source>
</evidence>
<dbReference type="AlphaFoldDB" id="A0A2K8SE97"/>
<dbReference type="GO" id="GO:0061711">
    <property type="term" value="F:tRNA N(6)-L-threonylcarbamoyladenine synthase activity"/>
    <property type="evidence" value="ECO:0007669"/>
    <property type="project" value="UniProtKB-EC"/>
</dbReference>
<dbReference type="RefSeq" id="WP_100916143.1">
    <property type="nucleotide sequence ID" value="NZ_CP025057.1"/>
</dbReference>
<feature type="binding site" evidence="8">
    <location>
        <position position="114"/>
    </location>
    <ligand>
        <name>Fe cation</name>
        <dbReference type="ChEBI" id="CHEBI:24875"/>
    </ligand>
</feature>
<dbReference type="NCBIfam" id="TIGR03723">
    <property type="entry name" value="T6A_TsaD_YgjD"/>
    <property type="match status" value="1"/>
</dbReference>
<dbReference type="OrthoDB" id="9806197at2"/>
<reference evidence="10 11" key="1">
    <citation type="submission" date="2017-12" db="EMBL/GenBank/DDBJ databases">
        <title>Complete genome sequence of Spiroplasma floricola 23-6 (ATCC 29989).</title>
        <authorList>
            <person name="Tsai Y.-M."/>
            <person name="Wu P.-S."/>
            <person name="Lo W.-S."/>
            <person name="Kuo C.-H."/>
        </authorList>
    </citation>
    <scope>NUCLEOTIDE SEQUENCE [LARGE SCALE GENOMIC DNA]</scope>
    <source>
        <strain evidence="10 11">23-6</strain>
    </source>
</reference>
<dbReference type="CDD" id="cd24133">
    <property type="entry name" value="ASKHA_NBD_TsaD_bac"/>
    <property type="match status" value="1"/>
</dbReference>
<dbReference type="PRINTS" id="PR00789">
    <property type="entry name" value="OSIALOPTASE"/>
</dbReference>
<comment type="function">
    <text evidence="8">Required for the formation of a threonylcarbamoyl group on adenosine at position 37 (t(6)A37) in tRNAs that read codons beginning with adenine. Is involved in the transfer of the threonylcarbamoyl moiety of threonylcarbamoyl-AMP (TC-AMP) to the N6 group of A37, together with TsaE and TsaB. TsaD likely plays a direct catalytic role in this reaction.</text>
</comment>
<feature type="binding site" evidence="8">
    <location>
        <position position="182"/>
    </location>
    <ligand>
        <name>substrate</name>
    </ligand>
</feature>
<sequence>MKILAIESSCDEFSVSIMNNGKILSNIISSQIEEHSKFGGVVPELASRLHVENFHWVLKESLYQSKIHLKDINYISYTSNPGLIGSLIIGKLVAQTLAMYLNKPLMEMNHIQGHIYAANIEEKILYPALALVISGGHTQIQLLKKALDFKIIGSTQDDAVGECYDKVARVLGLKYPGGPKIDKLAQKGDSTKYILPISKNDDTYDFSFSGLKTASLNLISKLNQKQEKLIIEDFCASFQKTVLETLMLKFEKAVKEFKPKSIAVVGGVSANSAIRSKFCEVGKKYNINKIIIPKMEYCTDNAAMIAELTNEYLKKDNQGGL</sequence>
<keyword evidence="10" id="KW-0540">Nuclease</keyword>
<feature type="binding site" evidence="8">
    <location>
        <position position="110"/>
    </location>
    <ligand>
        <name>Fe cation</name>
        <dbReference type="ChEBI" id="CHEBI:24875"/>
    </ligand>
</feature>
<dbReference type="PANTHER" id="PTHR11735">
    <property type="entry name" value="TRNA N6-ADENOSINE THREONYLCARBAMOYLTRANSFERASE"/>
    <property type="match status" value="1"/>
</dbReference>
<comment type="subcellular location">
    <subcellularLocation>
        <location evidence="8">Cytoplasm</location>
    </subcellularLocation>
</comment>
<evidence type="ECO:0000259" key="9">
    <source>
        <dbReference type="Pfam" id="PF00814"/>
    </source>
</evidence>
<dbReference type="InterPro" id="IPR022450">
    <property type="entry name" value="TsaD"/>
</dbReference>
<dbReference type="GO" id="GO:0003677">
    <property type="term" value="F:DNA binding"/>
    <property type="evidence" value="ECO:0007669"/>
    <property type="project" value="UniProtKB-KW"/>
</dbReference>
<keyword evidence="6 8" id="KW-0012">Acyltransferase</keyword>
<keyword evidence="2 8" id="KW-0808">Transferase</keyword>
<dbReference type="Gene3D" id="3.30.420.40">
    <property type="match status" value="2"/>
</dbReference>
<dbReference type="PANTHER" id="PTHR11735:SF6">
    <property type="entry name" value="TRNA N6-ADENOSINE THREONYLCARBAMOYLTRANSFERASE, MITOCHONDRIAL"/>
    <property type="match status" value="1"/>
</dbReference>
<dbReference type="Proteomes" id="UP000231823">
    <property type="component" value="Chromosome"/>
</dbReference>
<keyword evidence="5 8" id="KW-0408">Iron</keyword>
<protein>
    <recommendedName>
        <fullName evidence="8">tRNA N6-adenosine threonylcarbamoyltransferase</fullName>
        <ecNumber evidence="8">2.3.1.234</ecNumber>
    </recommendedName>
    <alternativeName>
        <fullName evidence="8">N6-L-threonylcarbamoyladenine synthase</fullName>
        <shortName evidence="8">t(6)A synthase</shortName>
    </alternativeName>
    <alternativeName>
        <fullName evidence="8">t(6)A37 threonylcarbamoyladenosine biosynthesis protein TsaD</fullName>
    </alternativeName>
    <alternativeName>
        <fullName evidence="8">tRNA threonylcarbamoyladenosine biosynthesis protein TsaD</fullName>
    </alternativeName>
</protein>
<evidence type="ECO:0000256" key="8">
    <source>
        <dbReference type="HAMAP-Rule" id="MF_01445"/>
    </source>
</evidence>
<keyword evidence="3 8" id="KW-0819">tRNA processing</keyword>
<feature type="binding site" evidence="8">
    <location>
        <position position="300"/>
    </location>
    <ligand>
        <name>Fe cation</name>
        <dbReference type="ChEBI" id="CHEBI:24875"/>
    </ligand>
</feature>
<proteinExistence type="inferred from homology"/>
<keyword evidence="10" id="KW-0255">Endonuclease</keyword>
<feature type="binding site" evidence="8">
    <location>
        <position position="165"/>
    </location>
    <ligand>
        <name>substrate</name>
    </ligand>
</feature>
<comment type="similarity">
    <text evidence="8">Belongs to the KAE1 / TsaD family.</text>
</comment>
<keyword evidence="1 8" id="KW-0963">Cytoplasm</keyword>
<dbReference type="NCBIfam" id="TIGR00329">
    <property type="entry name" value="gcp_kae1"/>
    <property type="match status" value="1"/>
</dbReference>
<feature type="domain" description="Gcp-like" evidence="9">
    <location>
        <begin position="22"/>
        <end position="306"/>
    </location>
</feature>
<keyword evidence="10" id="KW-0238">DNA-binding</keyword>
<dbReference type="EMBL" id="CP025057">
    <property type="protein sequence ID" value="AUB31150.1"/>
    <property type="molecule type" value="Genomic_DNA"/>
</dbReference>
<evidence type="ECO:0000256" key="2">
    <source>
        <dbReference type="ARBA" id="ARBA00022679"/>
    </source>
</evidence>
<dbReference type="GO" id="GO:0004519">
    <property type="term" value="F:endonuclease activity"/>
    <property type="evidence" value="ECO:0007669"/>
    <property type="project" value="UniProtKB-KW"/>
</dbReference>
<keyword evidence="10" id="KW-0378">Hydrolase</keyword>
<dbReference type="Pfam" id="PF00814">
    <property type="entry name" value="TsaD"/>
    <property type="match status" value="1"/>
</dbReference>
<evidence type="ECO:0000256" key="6">
    <source>
        <dbReference type="ARBA" id="ARBA00023315"/>
    </source>
</evidence>
<dbReference type="HAMAP" id="MF_01445">
    <property type="entry name" value="TsaD"/>
    <property type="match status" value="1"/>
</dbReference>
<feature type="binding site" evidence="8">
    <location>
        <position position="271"/>
    </location>
    <ligand>
        <name>substrate</name>
    </ligand>
</feature>
<dbReference type="GO" id="GO:0005737">
    <property type="term" value="C:cytoplasm"/>
    <property type="evidence" value="ECO:0007669"/>
    <property type="project" value="UniProtKB-SubCell"/>
</dbReference>
<evidence type="ECO:0000256" key="3">
    <source>
        <dbReference type="ARBA" id="ARBA00022694"/>
    </source>
</evidence>
<keyword evidence="11" id="KW-1185">Reference proteome</keyword>
<evidence type="ECO:0000256" key="4">
    <source>
        <dbReference type="ARBA" id="ARBA00022723"/>
    </source>
</evidence>
<dbReference type="InterPro" id="IPR000905">
    <property type="entry name" value="Gcp-like_dom"/>
</dbReference>
<feature type="binding site" evidence="8">
    <location>
        <position position="178"/>
    </location>
    <ligand>
        <name>substrate</name>
    </ligand>
</feature>
<comment type="cofactor">
    <cofactor evidence="8">
        <name>Fe(2+)</name>
        <dbReference type="ChEBI" id="CHEBI:29033"/>
    </cofactor>
    <text evidence="8">Binds 1 Fe(2+) ion per subunit.</text>
</comment>
<evidence type="ECO:0000313" key="10">
    <source>
        <dbReference type="EMBL" id="AUB31150.1"/>
    </source>
</evidence>
<dbReference type="GO" id="GO:0005506">
    <property type="term" value="F:iron ion binding"/>
    <property type="evidence" value="ECO:0007669"/>
    <property type="project" value="UniProtKB-UniRule"/>
</dbReference>
<dbReference type="GO" id="GO:0002949">
    <property type="term" value="P:tRNA threonylcarbamoyladenosine modification"/>
    <property type="evidence" value="ECO:0007669"/>
    <property type="project" value="UniProtKB-UniRule"/>
</dbReference>
<feature type="binding site" evidence="8">
    <location>
        <begin position="132"/>
        <end position="136"/>
    </location>
    <ligand>
        <name>substrate</name>
    </ligand>
</feature>
<dbReference type="FunFam" id="3.30.420.40:FF:000040">
    <property type="entry name" value="tRNA N6-adenosine threonylcarbamoyltransferase"/>
    <property type="match status" value="1"/>
</dbReference>
<dbReference type="InterPro" id="IPR043129">
    <property type="entry name" value="ATPase_NBD"/>
</dbReference>
<evidence type="ECO:0000256" key="1">
    <source>
        <dbReference type="ARBA" id="ARBA00022490"/>
    </source>
</evidence>
<dbReference type="KEGG" id="sfz:SFLOR_v1c00890"/>
<dbReference type="EC" id="2.3.1.234" evidence="8"/>
<name>A0A2K8SE97_9MOLU</name>
<accession>A0A2K8SE97</accession>
<dbReference type="SUPFAM" id="SSF53067">
    <property type="entry name" value="Actin-like ATPase domain"/>
    <property type="match status" value="2"/>
</dbReference>
<organism evidence="10 11">
    <name type="scientific">Spiroplasma floricola 23-6</name>
    <dbReference type="NCBI Taxonomy" id="1336749"/>
    <lineage>
        <taxon>Bacteria</taxon>
        <taxon>Bacillati</taxon>
        <taxon>Mycoplasmatota</taxon>
        <taxon>Mollicutes</taxon>
        <taxon>Entomoplasmatales</taxon>
        <taxon>Spiroplasmataceae</taxon>
        <taxon>Spiroplasma</taxon>
    </lineage>
</organism>
<dbReference type="InterPro" id="IPR017861">
    <property type="entry name" value="KAE1/TsaD"/>
</dbReference>
<gene>
    <name evidence="10" type="primary">gcp</name>
    <name evidence="8" type="synonym">tsaD</name>
    <name evidence="10" type="ORF">SFLOR_v1c00890</name>
</gene>
<comment type="catalytic activity">
    <reaction evidence="7 8">
        <text>L-threonylcarbamoyladenylate + adenosine(37) in tRNA = N(6)-L-threonylcarbamoyladenosine(37) in tRNA + AMP + H(+)</text>
        <dbReference type="Rhea" id="RHEA:37059"/>
        <dbReference type="Rhea" id="RHEA-COMP:10162"/>
        <dbReference type="Rhea" id="RHEA-COMP:10163"/>
        <dbReference type="ChEBI" id="CHEBI:15378"/>
        <dbReference type="ChEBI" id="CHEBI:73682"/>
        <dbReference type="ChEBI" id="CHEBI:74411"/>
        <dbReference type="ChEBI" id="CHEBI:74418"/>
        <dbReference type="ChEBI" id="CHEBI:456215"/>
        <dbReference type="EC" id="2.3.1.234"/>
    </reaction>
</comment>
<keyword evidence="4 8" id="KW-0479">Metal-binding</keyword>
<evidence type="ECO:0000256" key="5">
    <source>
        <dbReference type="ARBA" id="ARBA00023004"/>
    </source>
</evidence>
<evidence type="ECO:0000313" key="11">
    <source>
        <dbReference type="Proteomes" id="UP000231823"/>
    </source>
</evidence>